<dbReference type="EC" id="3.5.1.11" evidence="5"/>
<gene>
    <name evidence="5" type="ORF">E9232_006572</name>
</gene>
<dbReference type="InterPro" id="IPR043146">
    <property type="entry name" value="Penicillin_amidase_N_B-knob"/>
</dbReference>
<dbReference type="InterPro" id="IPR002692">
    <property type="entry name" value="S45"/>
</dbReference>
<dbReference type="GO" id="GO:0008953">
    <property type="term" value="F:penicillin amidase activity"/>
    <property type="evidence" value="ECO:0007669"/>
    <property type="project" value="UniProtKB-EC"/>
</dbReference>
<dbReference type="Proteomes" id="UP001262410">
    <property type="component" value="Unassembled WGS sequence"/>
</dbReference>
<dbReference type="Pfam" id="PF01804">
    <property type="entry name" value="Penicil_amidase"/>
    <property type="match status" value="1"/>
</dbReference>
<dbReference type="PIRSF" id="PIRSF001227">
    <property type="entry name" value="Pen_acylase"/>
    <property type="match status" value="1"/>
</dbReference>
<dbReference type="CDD" id="cd03747">
    <property type="entry name" value="Ntn_PGA_like"/>
    <property type="match status" value="1"/>
</dbReference>
<dbReference type="Gene3D" id="2.30.120.10">
    <property type="match status" value="1"/>
</dbReference>
<evidence type="ECO:0000313" key="5">
    <source>
        <dbReference type="EMBL" id="MDR6294018.1"/>
    </source>
</evidence>
<protein>
    <submittedName>
        <fullName evidence="5">Penicillin amidase</fullName>
        <ecNumber evidence="5">3.5.1.11</ecNumber>
    </submittedName>
</protein>
<evidence type="ECO:0000256" key="2">
    <source>
        <dbReference type="ARBA" id="ARBA00022801"/>
    </source>
</evidence>
<keyword evidence="2 5" id="KW-0378">Hydrolase</keyword>
<evidence type="ECO:0000256" key="3">
    <source>
        <dbReference type="ARBA" id="ARBA00023145"/>
    </source>
</evidence>
<keyword evidence="6" id="KW-1185">Reference proteome</keyword>
<dbReference type="Gene3D" id="1.10.1400.10">
    <property type="match status" value="1"/>
</dbReference>
<keyword evidence="3" id="KW-0865">Zymogen</keyword>
<dbReference type="InterPro" id="IPR014395">
    <property type="entry name" value="Pen/GL7ACA/AHL_acylase"/>
</dbReference>
<name>A0ABU1JZI3_9PROT</name>
<dbReference type="PANTHER" id="PTHR34218">
    <property type="entry name" value="PEPTIDASE S45 PENICILLIN AMIDASE"/>
    <property type="match status" value="1"/>
</dbReference>
<accession>A0ABU1JZI3</accession>
<comment type="caution">
    <text evidence="5">The sequence shown here is derived from an EMBL/GenBank/DDBJ whole genome shotgun (WGS) entry which is preliminary data.</text>
</comment>
<evidence type="ECO:0000256" key="4">
    <source>
        <dbReference type="SAM" id="MobiDB-lite"/>
    </source>
</evidence>
<dbReference type="SUPFAM" id="SSF56235">
    <property type="entry name" value="N-terminal nucleophile aminohydrolases (Ntn hydrolases)"/>
    <property type="match status" value="1"/>
</dbReference>
<dbReference type="EMBL" id="JAVDPW010000015">
    <property type="protein sequence ID" value="MDR6294018.1"/>
    <property type="molecule type" value="Genomic_DNA"/>
</dbReference>
<reference evidence="5 6" key="1">
    <citation type="submission" date="2023-07" db="EMBL/GenBank/DDBJ databases">
        <title>Sorghum-associated microbial communities from plants grown in Nebraska, USA.</title>
        <authorList>
            <person name="Schachtman D."/>
        </authorList>
    </citation>
    <scope>NUCLEOTIDE SEQUENCE [LARGE SCALE GENOMIC DNA]</scope>
    <source>
        <strain evidence="5 6">584</strain>
    </source>
</reference>
<proteinExistence type="inferred from homology"/>
<sequence>MTDPITVPGLAAPAEILVDRWGIPHLTAASLDDLFFLQGFNAARDRLWQIDLWRKRGLGLLAADFGPGYLAQDIACRHFLYRGDMVAEWAAYAEDAEAICTRFAAGINAYVALTEREPDRLPEEFRIFGTKPARWRAEDVVRIRSHGLTRNALSELARAHVLAGADAATDRLRKSIEPPVAVGPVPGFDPVAVPPDALQLFRLAMAPVTFPPERLAATLDEAGRWREVTDLGEVLRAPEAEGSSDGSNNWAVHGSRTSTGRPVLATDPHRAHAVPSLRYLVHLTAPGFDAIGAGEPCVPGIMMGHNGTAAFSLTIFGADQEDVYLYETRPDDPDSYRYGAGWERMRAVEERFAVKGAAEQARTLRFTRHGPVVHADTNRRSAVAVRSVWFEPGSAAYLASLSGMRAQDIDGFRAAMRRWGTPSVNQVYADISGTIAWLPAGHVPRRPNWHGLAPVPGDGSHEWDGMMDPALMPVRIDPPEGFVATANELNLPADWPHDQRPVGFEWLEASRAVRIREVLGGQDRHSLADAQDLQADTLSVPARRMLRLLAPLESGDAALALLRGWDARLEADSAAAALFELWWTKHLKPALFALVVPDPAIRKLLAPGDVAGILAALEEPDGRFGADPAAVRDALLLETLAAAWADAARRLGPDPAAWRWGDLHHGYFGHPASTVAPDRKAELDVGPLAKGGGASTVMHAAYRPDSFQVTNGASVRIVMDVGDWDRSTCINTPGQSGDPRSPHYRDLAPLWARGEQVPLLYSRTAVEDAAETRIALVPQP</sequence>
<evidence type="ECO:0000256" key="1">
    <source>
        <dbReference type="ARBA" id="ARBA00006586"/>
    </source>
</evidence>
<evidence type="ECO:0000313" key="6">
    <source>
        <dbReference type="Proteomes" id="UP001262410"/>
    </source>
</evidence>
<organism evidence="5 6">
    <name type="scientific">Inquilinus ginsengisoli</name>
    <dbReference type="NCBI Taxonomy" id="363840"/>
    <lineage>
        <taxon>Bacteria</taxon>
        <taxon>Pseudomonadati</taxon>
        <taxon>Pseudomonadota</taxon>
        <taxon>Alphaproteobacteria</taxon>
        <taxon>Rhodospirillales</taxon>
        <taxon>Rhodospirillaceae</taxon>
        <taxon>Inquilinus</taxon>
    </lineage>
</organism>
<feature type="region of interest" description="Disordered" evidence="4">
    <location>
        <begin position="238"/>
        <end position="263"/>
    </location>
</feature>
<dbReference type="PANTHER" id="PTHR34218:SF4">
    <property type="entry name" value="ACYL-HOMOSERINE LACTONE ACYLASE QUIP"/>
    <property type="match status" value="1"/>
</dbReference>
<dbReference type="InterPro" id="IPR023343">
    <property type="entry name" value="Penicillin_amidase_dom1"/>
</dbReference>
<feature type="compositionally biased region" description="Polar residues" evidence="4">
    <location>
        <begin position="244"/>
        <end position="260"/>
    </location>
</feature>
<dbReference type="Gene3D" id="1.10.439.10">
    <property type="entry name" value="Penicillin Amidohydrolase, domain 1"/>
    <property type="match status" value="1"/>
</dbReference>
<comment type="similarity">
    <text evidence="1">Belongs to the peptidase S45 family.</text>
</comment>
<dbReference type="RefSeq" id="WP_309801432.1">
    <property type="nucleotide sequence ID" value="NZ_JAVDPW010000015.1"/>
</dbReference>
<dbReference type="InterPro" id="IPR043147">
    <property type="entry name" value="Penicillin_amidase_A-knob"/>
</dbReference>
<dbReference type="InterPro" id="IPR029055">
    <property type="entry name" value="Ntn_hydrolases_N"/>
</dbReference>
<dbReference type="Gene3D" id="3.60.20.10">
    <property type="entry name" value="Glutamine Phosphoribosylpyrophosphate, subunit 1, domain 1"/>
    <property type="match status" value="1"/>
</dbReference>